<sequence length="192" mass="20432">MSDKSSHQYEEIDYSSILPKGASAPPLPNSPVYLENRREVGSMDDDGYLKTAAMCKTIENNSNVIPSSSNVGLPAQVSQLQAEVTLAMQAAEEKAVAAELAVVARLKVAEAEADARVKVAEAEADARVKVAEARAKVAEAEADARVKVAEAKAEAKVKDLEAKIKSLEAKLTVAVVDKRVAELKEDVVSVML</sequence>
<accession>A0A816SQ01</accession>
<evidence type="ECO:0000256" key="1">
    <source>
        <dbReference type="SAM" id="Coils"/>
    </source>
</evidence>
<reference evidence="3" key="1">
    <citation type="submission" date="2021-02" db="EMBL/GenBank/DDBJ databases">
        <authorList>
            <person name="Nowell W R."/>
        </authorList>
    </citation>
    <scope>NUCLEOTIDE SEQUENCE</scope>
</reference>
<proteinExistence type="predicted"/>
<evidence type="ECO:0000313" key="3">
    <source>
        <dbReference type="EMBL" id="CAF2086139.1"/>
    </source>
</evidence>
<feature type="coiled-coil region" evidence="1">
    <location>
        <begin position="121"/>
        <end position="177"/>
    </location>
</feature>
<gene>
    <name evidence="3" type="ORF">WKI299_LOCUS17201</name>
</gene>
<evidence type="ECO:0000313" key="4">
    <source>
        <dbReference type="Proteomes" id="UP000663856"/>
    </source>
</evidence>
<keyword evidence="1" id="KW-0175">Coiled coil</keyword>
<protein>
    <submittedName>
        <fullName evidence="3">Uncharacterized protein</fullName>
    </submittedName>
</protein>
<dbReference type="AlphaFoldDB" id="A0A816SQ01"/>
<dbReference type="EMBL" id="CAJNRF010006872">
    <property type="protein sequence ID" value="CAF2086139.1"/>
    <property type="molecule type" value="Genomic_DNA"/>
</dbReference>
<comment type="caution">
    <text evidence="3">The sequence shown here is derived from an EMBL/GenBank/DDBJ whole genome shotgun (WGS) entry which is preliminary data.</text>
</comment>
<name>A0A816SQ01_9BILA</name>
<feature type="region of interest" description="Disordered" evidence="2">
    <location>
        <begin position="1"/>
        <end position="33"/>
    </location>
</feature>
<feature type="compositionally biased region" description="Basic and acidic residues" evidence="2">
    <location>
        <begin position="1"/>
        <end position="10"/>
    </location>
</feature>
<dbReference type="Proteomes" id="UP000663856">
    <property type="component" value="Unassembled WGS sequence"/>
</dbReference>
<organism evidence="3 4">
    <name type="scientific">Rotaria magnacalcarata</name>
    <dbReference type="NCBI Taxonomy" id="392030"/>
    <lineage>
        <taxon>Eukaryota</taxon>
        <taxon>Metazoa</taxon>
        <taxon>Spiralia</taxon>
        <taxon>Gnathifera</taxon>
        <taxon>Rotifera</taxon>
        <taxon>Eurotatoria</taxon>
        <taxon>Bdelloidea</taxon>
        <taxon>Philodinida</taxon>
        <taxon>Philodinidae</taxon>
        <taxon>Rotaria</taxon>
    </lineage>
</organism>
<evidence type="ECO:0000256" key="2">
    <source>
        <dbReference type="SAM" id="MobiDB-lite"/>
    </source>
</evidence>